<sequence>MKPALKALSELIAKANDRFYAKHPKVHTVMGIMDKALRNQGVAADAITLDCSALDRKIVFLLPDSSPDRFTIAIGNKAGDIHSSSEYDRPELTASQIVSLLETHLLSDNA</sequence>
<keyword evidence="2" id="KW-1185">Reference proteome</keyword>
<organism evidence="1 2">
    <name type="scientific">Rheinheimera baltica</name>
    <dbReference type="NCBI Taxonomy" id="67576"/>
    <lineage>
        <taxon>Bacteria</taxon>
        <taxon>Pseudomonadati</taxon>
        <taxon>Pseudomonadota</taxon>
        <taxon>Gammaproteobacteria</taxon>
        <taxon>Chromatiales</taxon>
        <taxon>Chromatiaceae</taxon>
        <taxon>Rheinheimera</taxon>
    </lineage>
</organism>
<evidence type="ECO:0000313" key="2">
    <source>
        <dbReference type="Proteomes" id="UP001231109"/>
    </source>
</evidence>
<dbReference type="EMBL" id="JAPJDZ010000038">
    <property type="protein sequence ID" value="MDP5137085.1"/>
    <property type="molecule type" value="Genomic_DNA"/>
</dbReference>
<comment type="caution">
    <text evidence="1">The sequence shown here is derived from an EMBL/GenBank/DDBJ whole genome shotgun (WGS) entry which is preliminary data.</text>
</comment>
<name>A0ABT9I222_9GAMM</name>
<reference evidence="1 2" key="1">
    <citation type="submission" date="2022-11" db="EMBL/GenBank/DDBJ databases">
        <title>Viruses from the air-sea interface of a natural surface slick.</title>
        <authorList>
            <person name="Rahlff J."/>
            <person name="Holmfeldt K."/>
        </authorList>
    </citation>
    <scope>NUCLEOTIDE SEQUENCE [LARGE SCALE GENOMIC DNA]</scope>
    <source>
        <strain evidence="1 2">SMS4</strain>
    </source>
</reference>
<gene>
    <name evidence="1" type="ORF">ORJ04_14110</name>
</gene>
<protein>
    <submittedName>
        <fullName evidence="1">Uncharacterized protein</fullName>
    </submittedName>
</protein>
<evidence type="ECO:0000313" key="1">
    <source>
        <dbReference type="EMBL" id="MDP5137085.1"/>
    </source>
</evidence>
<dbReference type="RefSeq" id="WP_305976517.1">
    <property type="nucleotide sequence ID" value="NZ_JAPJDZ010000038.1"/>
</dbReference>
<proteinExistence type="predicted"/>
<accession>A0ABT9I222</accession>
<dbReference type="Proteomes" id="UP001231109">
    <property type="component" value="Unassembled WGS sequence"/>
</dbReference>